<sequence>FTHGWSPASTMALPHPPARKRKMPERKKLKENQFILSAKGGYKIESILGSGGFGDVYKVVVFNPKDKDKEEKDPIKDDNRPRYAMKTEYFDPRKRKLLNRLKVEMGVFTEIQHAPPARKKHFIQMVDKGATPDFKYIVMEIVSHSLEDIRKYMLGGKLTWQTAIKVASQTLFAISDLHSVGYIHRDIKPHNFAIGKPPMHSQIYMLDFGIARRFTDKDGKLRVPRERVCFLGTVKFASRQCHLEQEQSRKDDLEVWIYMVLELFEQENLIWRRMADRAQILQMKERLFNNTDELELRTPNGFKKIIEYVKKLNFVDEPDYTQLDTLLWTCAKTEKLDMAVQFDWIDKVMPEKTKPAKKAPASRLENDEDSADRRRRQRREEKAKKDKEVKDGKKDGEEDEDDDEDDEESKDKKGSTDRPSGEGGGKARKSQTRGNKKTSKESKDNKEVEVDPAKRPSGEKEVSKMQRLSRRTQTSDTPASNKDHEHHKKSDKQSKMSNRKKRKSNRRSEKKKKSDIVSGNHLDIYTNPIVLKEKQGKGGVGPAPAGPPPKNVSVMIQPVGKHEKDFVRSGYISIDMAPAAKK</sequence>
<evidence type="ECO:0000313" key="4">
    <source>
        <dbReference type="Proteomes" id="UP001328107"/>
    </source>
</evidence>
<feature type="compositionally biased region" description="Basic and acidic residues" evidence="1">
    <location>
        <begin position="409"/>
        <end position="420"/>
    </location>
</feature>
<proteinExistence type="predicted"/>
<dbReference type="PANTHER" id="PTHR11909">
    <property type="entry name" value="CASEIN KINASE-RELATED"/>
    <property type="match status" value="1"/>
</dbReference>
<feature type="domain" description="Protein kinase" evidence="2">
    <location>
        <begin position="42"/>
        <end position="327"/>
    </location>
</feature>
<dbReference type="Proteomes" id="UP001328107">
    <property type="component" value="Unassembled WGS sequence"/>
</dbReference>
<feature type="non-terminal residue" evidence="3">
    <location>
        <position position="1"/>
    </location>
</feature>
<dbReference type="PROSITE" id="PS50011">
    <property type="entry name" value="PROTEIN_KINASE_DOM"/>
    <property type="match status" value="1"/>
</dbReference>
<dbReference type="InterPro" id="IPR000719">
    <property type="entry name" value="Prot_kinase_dom"/>
</dbReference>
<dbReference type="SUPFAM" id="SSF56112">
    <property type="entry name" value="Protein kinase-like (PK-like)"/>
    <property type="match status" value="1"/>
</dbReference>
<feature type="compositionally biased region" description="Acidic residues" evidence="1">
    <location>
        <begin position="397"/>
        <end position="408"/>
    </location>
</feature>
<feature type="compositionally biased region" description="Basic and acidic residues" evidence="1">
    <location>
        <begin position="378"/>
        <end position="396"/>
    </location>
</feature>
<dbReference type="EMBL" id="BTRK01000002">
    <property type="protein sequence ID" value="GMR37295.1"/>
    <property type="molecule type" value="Genomic_DNA"/>
</dbReference>
<feature type="region of interest" description="Disordered" evidence="1">
    <location>
        <begin position="1"/>
        <end position="27"/>
    </location>
</feature>
<name>A0AAN5CAY8_9BILA</name>
<feature type="compositionally biased region" description="Polar residues" evidence="1">
    <location>
        <begin position="471"/>
        <end position="480"/>
    </location>
</feature>
<dbReference type="GO" id="GO:0005524">
    <property type="term" value="F:ATP binding"/>
    <property type="evidence" value="ECO:0007669"/>
    <property type="project" value="InterPro"/>
</dbReference>
<dbReference type="SMART" id="SM00220">
    <property type="entry name" value="S_TKc"/>
    <property type="match status" value="1"/>
</dbReference>
<dbReference type="GO" id="GO:0004672">
    <property type="term" value="F:protein kinase activity"/>
    <property type="evidence" value="ECO:0007669"/>
    <property type="project" value="InterPro"/>
</dbReference>
<organism evidence="3 4">
    <name type="scientific">Pristionchus mayeri</name>
    <dbReference type="NCBI Taxonomy" id="1317129"/>
    <lineage>
        <taxon>Eukaryota</taxon>
        <taxon>Metazoa</taxon>
        <taxon>Ecdysozoa</taxon>
        <taxon>Nematoda</taxon>
        <taxon>Chromadorea</taxon>
        <taxon>Rhabditida</taxon>
        <taxon>Rhabditina</taxon>
        <taxon>Diplogasteromorpha</taxon>
        <taxon>Diplogasteroidea</taxon>
        <taxon>Neodiplogasteridae</taxon>
        <taxon>Pristionchus</taxon>
    </lineage>
</organism>
<feature type="region of interest" description="Disordered" evidence="1">
    <location>
        <begin position="351"/>
        <end position="522"/>
    </location>
</feature>
<protein>
    <recommendedName>
        <fullName evidence="2">Protein kinase domain-containing protein</fullName>
    </recommendedName>
</protein>
<comment type="caution">
    <text evidence="3">The sequence shown here is derived from an EMBL/GenBank/DDBJ whole genome shotgun (WGS) entry which is preliminary data.</text>
</comment>
<keyword evidence="4" id="KW-1185">Reference proteome</keyword>
<feature type="region of interest" description="Disordered" evidence="1">
    <location>
        <begin position="534"/>
        <end position="554"/>
    </location>
</feature>
<gene>
    <name evidence="3" type="ORF">PMAYCL1PPCAC_07490</name>
</gene>
<dbReference type="InterPro" id="IPR011009">
    <property type="entry name" value="Kinase-like_dom_sf"/>
</dbReference>
<evidence type="ECO:0000313" key="3">
    <source>
        <dbReference type="EMBL" id="GMR37295.1"/>
    </source>
</evidence>
<feature type="compositionally biased region" description="Basic and acidic residues" evidence="1">
    <location>
        <begin position="438"/>
        <end position="464"/>
    </location>
</feature>
<dbReference type="Pfam" id="PF00069">
    <property type="entry name" value="Pkinase"/>
    <property type="match status" value="1"/>
</dbReference>
<evidence type="ECO:0000259" key="2">
    <source>
        <dbReference type="PROSITE" id="PS50011"/>
    </source>
</evidence>
<dbReference type="Gene3D" id="1.10.510.10">
    <property type="entry name" value="Transferase(Phosphotransferase) domain 1"/>
    <property type="match status" value="1"/>
</dbReference>
<feature type="compositionally biased region" description="Basic residues" evidence="1">
    <location>
        <begin position="426"/>
        <end position="437"/>
    </location>
</feature>
<dbReference type="AlphaFoldDB" id="A0AAN5CAY8"/>
<evidence type="ECO:0000256" key="1">
    <source>
        <dbReference type="SAM" id="MobiDB-lite"/>
    </source>
</evidence>
<dbReference type="InterPro" id="IPR050235">
    <property type="entry name" value="CK1_Ser-Thr_kinase"/>
</dbReference>
<accession>A0AAN5CAY8</accession>
<feature type="compositionally biased region" description="Basic residues" evidence="1">
    <location>
        <begin position="497"/>
        <end position="513"/>
    </location>
</feature>
<reference evidence="4" key="1">
    <citation type="submission" date="2022-10" db="EMBL/GenBank/DDBJ databases">
        <title>Genome assembly of Pristionchus species.</title>
        <authorList>
            <person name="Yoshida K."/>
            <person name="Sommer R.J."/>
        </authorList>
    </citation>
    <scope>NUCLEOTIDE SEQUENCE [LARGE SCALE GENOMIC DNA]</scope>
    <source>
        <strain evidence="4">RS5460</strain>
    </source>
</reference>